<accession>A0ABY7BH48</accession>
<reference evidence="4" key="1">
    <citation type="submission" date="2022-12" db="EMBL/GenBank/DDBJ databases">
        <authorList>
            <person name="Bing R.G."/>
            <person name="Willard D.J."/>
            <person name="Manesh M.J.H."/>
            <person name="Laemthong T."/>
            <person name="Crosby J.R."/>
            <person name="Kelly R.M."/>
        </authorList>
    </citation>
    <scope>NUCLEOTIDE SEQUENCE</scope>
    <source>
        <strain evidence="4">DSM 8991</strain>
    </source>
</reference>
<dbReference type="InterPro" id="IPR011006">
    <property type="entry name" value="CheY-like_superfamily"/>
</dbReference>
<dbReference type="RefSeq" id="WP_052671476.1">
    <property type="nucleotide sequence ID" value="NZ_CP113864.1"/>
</dbReference>
<dbReference type="InterPro" id="IPR052340">
    <property type="entry name" value="RNase_Y/CdgJ"/>
</dbReference>
<feature type="domain" description="HDOD" evidence="3">
    <location>
        <begin position="99"/>
        <end position="290"/>
    </location>
</feature>
<evidence type="ECO:0000256" key="1">
    <source>
        <dbReference type="PROSITE-ProRule" id="PRU00169"/>
    </source>
</evidence>
<dbReference type="Pfam" id="PF00072">
    <property type="entry name" value="Response_reg"/>
    <property type="match status" value="1"/>
</dbReference>
<dbReference type="InterPro" id="IPR001789">
    <property type="entry name" value="Sig_transdc_resp-reg_receiver"/>
</dbReference>
<evidence type="ECO:0000313" key="5">
    <source>
        <dbReference type="Proteomes" id="UP001164745"/>
    </source>
</evidence>
<keyword evidence="5" id="KW-1185">Reference proteome</keyword>
<dbReference type="EMBL" id="CP113864">
    <property type="protein sequence ID" value="WAM32163.1"/>
    <property type="molecule type" value="Genomic_DNA"/>
</dbReference>
<dbReference type="PROSITE" id="PS51833">
    <property type="entry name" value="HDOD"/>
    <property type="match status" value="1"/>
</dbReference>
<feature type="domain" description="Response regulatory" evidence="2">
    <location>
        <begin position="1"/>
        <end position="78"/>
    </location>
</feature>
<gene>
    <name evidence="4" type="ORF">OTJ99_000676</name>
</gene>
<name>A0ABY7BH48_9FIRM</name>
<dbReference type="Pfam" id="PF08668">
    <property type="entry name" value="HDOD"/>
    <property type="match status" value="1"/>
</dbReference>
<evidence type="ECO:0000313" key="4">
    <source>
        <dbReference type="EMBL" id="WAM32163.1"/>
    </source>
</evidence>
<evidence type="ECO:0000259" key="2">
    <source>
        <dbReference type="PROSITE" id="PS50110"/>
    </source>
</evidence>
<dbReference type="SUPFAM" id="SSF52172">
    <property type="entry name" value="CheY-like"/>
    <property type="match status" value="1"/>
</dbReference>
<dbReference type="PANTHER" id="PTHR33525:SF3">
    <property type="entry name" value="RIBONUCLEASE Y"/>
    <property type="match status" value="1"/>
</dbReference>
<dbReference type="PANTHER" id="PTHR33525">
    <property type="match status" value="1"/>
</dbReference>
<evidence type="ECO:0000259" key="3">
    <source>
        <dbReference type="PROSITE" id="PS51833"/>
    </source>
</evidence>
<organism evidence="4 5">
    <name type="scientific">Caldicellulosiruptor naganoensis</name>
    <dbReference type="NCBI Taxonomy" id="29324"/>
    <lineage>
        <taxon>Bacteria</taxon>
        <taxon>Bacillati</taxon>
        <taxon>Bacillota</taxon>
        <taxon>Bacillota incertae sedis</taxon>
        <taxon>Caldicellulosiruptorales</taxon>
        <taxon>Caldicellulosiruptoraceae</taxon>
        <taxon>Caldicellulosiruptor</taxon>
    </lineage>
</organism>
<dbReference type="Proteomes" id="UP001164745">
    <property type="component" value="Chromosome"/>
</dbReference>
<keyword evidence="1" id="KW-0597">Phosphoprotein</keyword>
<dbReference type="Gene3D" id="1.10.3210.10">
    <property type="entry name" value="Hypothetical protein af1432"/>
    <property type="match status" value="1"/>
</dbReference>
<feature type="modified residue" description="4-aspartylphosphate" evidence="1">
    <location>
        <position position="12"/>
    </location>
</feature>
<dbReference type="PROSITE" id="PS50110">
    <property type="entry name" value="RESPONSE_REGULATORY"/>
    <property type="match status" value="1"/>
</dbReference>
<dbReference type="InterPro" id="IPR013976">
    <property type="entry name" value="HDOD"/>
</dbReference>
<sequence length="332" mass="38361">MEESHIDLIISDMRMPNISGFELLKIIKQRYPSTIRVILSGYADENLVFRALQTNIAKLCILKPWDNERLKQIIRNIFELEDLMKAKKCLEIVNNIDYISTLKDLYLKITRVIEDELGIDEIIKAIEEDPATSSKILQVANSAFYNLKTASVKQAVVYLGLVNVRNIVLNATVFECLPSGSSKSLLWQHVNIANNLFYYLYDNVIKKRVHDSFASAGLLHGIGQLILLKAYPQKFLEYLDIIKKEKGTIDYEKTELELFGITHTELGAVLLNWWDIPYPVVEAALFHHKPYDERIIHKELVCTVNIACYCAWDILEIRSFQEYPFYSILPRN</sequence>
<protein>
    <submittedName>
        <fullName evidence="4">Response regulator</fullName>
    </submittedName>
</protein>
<proteinExistence type="predicted"/>
<dbReference type="SUPFAM" id="SSF109604">
    <property type="entry name" value="HD-domain/PDEase-like"/>
    <property type="match status" value="1"/>
</dbReference>
<dbReference type="Gene3D" id="3.40.50.2300">
    <property type="match status" value="1"/>
</dbReference>